<evidence type="ECO:0000256" key="5">
    <source>
        <dbReference type="ARBA" id="ARBA00023242"/>
    </source>
</evidence>
<dbReference type="InterPro" id="IPR011598">
    <property type="entry name" value="bHLH_dom"/>
</dbReference>
<dbReference type="SUPFAM" id="SSF47459">
    <property type="entry name" value="HLH, helix-loop-helix DNA-binding domain"/>
    <property type="match status" value="1"/>
</dbReference>
<dbReference type="InterPro" id="IPR036960">
    <property type="entry name" value="T-box_sf"/>
</dbReference>
<feature type="compositionally biased region" description="Polar residues" evidence="7">
    <location>
        <begin position="1950"/>
        <end position="1963"/>
    </location>
</feature>
<keyword evidence="4" id="KW-0804">Transcription</keyword>
<evidence type="ECO:0000256" key="2">
    <source>
        <dbReference type="ARBA" id="ARBA00023015"/>
    </source>
</evidence>
<feature type="compositionally biased region" description="Low complexity" evidence="7">
    <location>
        <begin position="2060"/>
        <end position="2073"/>
    </location>
</feature>
<feature type="compositionally biased region" description="Polar residues" evidence="7">
    <location>
        <begin position="2014"/>
        <end position="2026"/>
    </location>
</feature>
<dbReference type="SMART" id="SM00353">
    <property type="entry name" value="HLH"/>
    <property type="match status" value="1"/>
</dbReference>
<dbReference type="PANTHER" id="PTHR11267:SF104">
    <property type="entry name" value="T-BOX TRANSCRIPTION FACTOR TBX1"/>
    <property type="match status" value="1"/>
</dbReference>
<dbReference type="EMBL" id="OY660880">
    <property type="protein sequence ID" value="CAJ1077414.1"/>
    <property type="molecule type" value="Genomic_DNA"/>
</dbReference>
<dbReference type="GO" id="GO:0000785">
    <property type="term" value="C:chromatin"/>
    <property type="evidence" value="ECO:0007669"/>
    <property type="project" value="TreeGrafter"/>
</dbReference>
<dbReference type="InterPro" id="IPR032060">
    <property type="entry name" value="MGA_dom"/>
</dbReference>
<feature type="region of interest" description="Disordered" evidence="7">
    <location>
        <begin position="1856"/>
        <end position="2149"/>
    </location>
</feature>
<evidence type="ECO:0000256" key="7">
    <source>
        <dbReference type="SAM" id="MobiDB-lite"/>
    </source>
</evidence>
<dbReference type="PROSITE" id="PS50252">
    <property type="entry name" value="TBOX_3"/>
    <property type="match status" value="1"/>
</dbReference>
<evidence type="ECO:0000313" key="11">
    <source>
        <dbReference type="Proteomes" id="UP001178508"/>
    </source>
</evidence>
<comment type="caution">
    <text evidence="6">Lacks conserved residue(s) required for the propagation of feature annotation.</text>
</comment>
<dbReference type="Proteomes" id="UP001178508">
    <property type="component" value="Chromosome 17"/>
</dbReference>
<feature type="region of interest" description="Disordered" evidence="7">
    <location>
        <begin position="1404"/>
        <end position="1430"/>
    </location>
</feature>
<feature type="region of interest" description="Disordered" evidence="7">
    <location>
        <begin position="1"/>
        <end position="43"/>
    </location>
</feature>
<feature type="compositionally biased region" description="Low complexity" evidence="7">
    <location>
        <begin position="1026"/>
        <end position="1038"/>
    </location>
</feature>
<feature type="region of interest" description="Disordered" evidence="7">
    <location>
        <begin position="73"/>
        <end position="145"/>
    </location>
</feature>
<feature type="region of interest" description="Disordered" evidence="7">
    <location>
        <begin position="1144"/>
        <end position="1177"/>
    </location>
</feature>
<dbReference type="CDD" id="cd19682">
    <property type="entry name" value="bHLHzip_MGA_like"/>
    <property type="match status" value="1"/>
</dbReference>
<dbReference type="InterPro" id="IPR036638">
    <property type="entry name" value="HLH_DNA-bd_sf"/>
</dbReference>
<evidence type="ECO:0000256" key="1">
    <source>
        <dbReference type="ARBA" id="ARBA00022473"/>
    </source>
</evidence>
<dbReference type="Pfam" id="PF00907">
    <property type="entry name" value="T-box"/>
    <property type="match status" value="1"/>
</dbReference>
<keyword evidence="1" id="KW-0217">Developmental protein</keyword>
<feature type="domain" description="BHLH" evidence="9">
    <location>
        <begin position="1566"/>
        <end position="1615"/>
    </location>
</feature>
<dbReference type="SMART" id="SM00384">
    <property type="entry name" value="AT_hook"/>
    <property type="match status" value="2"/>
</dbReference>
<dbReference type="GO" id="GO:0000978">
    <property type="term" value="F:RNA polymerase II cis-regulatory region sequence-specific DNA binding"/>
    <property type="evidence" value="ECO:0007669"/>
    <property type="project" value="InterPro"/>
</dbReference>
<dbReference type="GO" id="GO:0001708">
    <property type="term" value="P:cell fate specification"/>
    <property type="evidence" value="ECO:0007669"/>
    <property type="project" value="TreeGrafter"/>
</dbReference>
<feature type="region of interest" description="Disordered" evidence="7">
    <location>
        <begin position="2269"/>
        <end position="2354"/>
    </location>
</feature>
<protein>
    <submittedName>
        <fullName evidence="10">MAX gene-associated protein</fullName>
    </submittedName>
</protein>
<keyword evidence="5 6" id="KW-0539">Nucleus</keyword>
<dbReference type="PANTHER" id="PTHR11267">
    <property type="entry name" value="T-BOX PROTEIN-RELATED"/>
    <property type="match status" value="1"/>
</dbReference>
<keyword evidence="3 6" id="KW-0238">DNA-binding</keyword>
<dbReference type="GO" id="GO:0045893">
    <property type="term" value="P:positive regulation of DNA-templated transcription"/>
    <property type="evidence" value="ECO:0007669"/>
    <property type="project" value="InterPro"/>
</dbReference>
<gene>
    <name evidence="10" type="ORF">XNOV1_A019717</name>
</gene>
<keyword evidence="11" id="KW-1185">Reference proteome</keyword>
<feature type="compositionally biased region" description="Polar residues" evidence="7">
    <location>
        <begin position="2038"/>
        <end position="2047"/>
    </location>
</feature>
<evidence type="ECO:0000256" key="4">
    <source>
        <dbReference type="ARBA" id="ARBA00023163"/>
    </source>
</evidence>
<feature type="compositionally biased region" description="Basic residues" evidence="7">
    <location>
        <begin position="2281"/>
        <end position="2291"/>
    </location>
</feature>
<dbReference type="Gene3D" id="4.10.280.10">
    <property type="entry name" value="Helix-loop-helix DNA-binding domain"/>
    <property type="match status" value="1"/>
</dbReference>
<feature type="compositionally biased region" description="Basic residues" evidence="7">
    <location>
        <begin position="2227"/>
        <end position="2236"/>
    </location>
</feature>
<dbReference type="InterPro" id="IPR017956">
    <property type="entry name" value="AT_hook_DNA-bd_motif"/>
</dbReference>
<dbReference type="InterPro" id="IPR046360">
    <property type="entry name" value="T-box_DNA-bd"/>
</dbReference>
<name>A0AAV1GWB8_XYRNO</name>
<feature type="compositionally biased region" description="Polar residues" evidence="7">
    <location>
        <begin position="88"/>
        <end position="127"/>
    </location>
</feature>
<evidence type="ECO:0000259" key="8">
    <source>
        <dbReference type="PROSITE" id="PS50252"/>
    </source>
</evidence>
<proteinExistence type="predicted"/>
<sequence>MTATDSKQTSTEEEPSAPMEEKEPSKTNISSSDPVSTVSSSPLLVVTTMAPTVQTEPVMEPKAVSVATTASTALSSPTEASPAKPAVTPSSIVDGTVETSPDTSHIASASDSLTSTGTTLVSISEAPSQPMPVSPRATFGNSDQEEDFPNVLTFRGVSVTLENNSVWKQFNRCGTEMILTKQGRRMFPYCRYRLAGLDPDQLYSLVLSIVPSAPYKYRWHQLNWEVTGQAEHQAQGLIRAFPHHYSPCRGSEWMGSLVSFYKLKLTNNLQDQDGHIILHSLQRYIPRIHVIPVPEGDVFSPDKPVVMGPESMTFTFPQTEFMTVTTYQNFRITQLKINHNPFAKGFREDGNNTRLQRITPGAQPVVKLDIQPTVLVPAVITENLGDVDQSTKNETTPPSAPVEQETRLILKPIMSTSANKGDPYVPCIRGNHALGELVLVQKHPPAEAEDQLNAVTVTQKKQRGYRFSCKAKSRPPSYKTSTRGSSLGYHKRRKRKINRRWANSQGKLWKAAAASPTVVHSPSLTVAMQPELDDVEGLLFVSFTSKEALEVHVGDKPASCPFSASSVTKTTPTECRKTVEEVAESDEEKITRLEAVLLQNLKVFKHRQVIHPVLQEVGLKLTSLDQTKPIDLQYLGVLLPLPQPIFPENNSAAAPGEEGLPFISRTGKTNDMTKIKGWRNKFMKNKETSSNCEGSQKNLSAFCSDMLDEYLESEAQYISERAAAFSTNPEGSVSYQLPAVSSSYVKTLDSILKHRNVTSKPSGESSRPCPLSHKAVDSFGLSSEAFPFQEWQSASTPELAGAITKKSRRKRAAIFEQNEEMTVRPPGITKSLGNLMQLERRGPRKTLLDPDRVSVALSAVLTEQMHPSQLSKATEFLKYEPERPECNQVFCRLGCVCASLHQLNRGPVHCRQSGCMFGCICIKSKMTAEESEQLNDPANTMTNVEHVVQSSLGSHAKRLWNRNVFDEDPDPLLAPKSAPTQSVKLKKRNMIKEEDKGPVYKYLESMMTCARVRGYNSKPPPEVAVPTTPYTSTPNTTYKPEEPNTDNLLNRCHKFGLNVKEAAEKTSQGSTSSEPDAKMTIEIQSACKWEKDQNVVLEALYRRMTQNRMSRRFWVGPYRIRPLARISLQKPSGSVVTYRIHISKPRKASDNDEDESAGSDEEHYANRSLSANAEEEAGPAEITPFLSGVIPAGILRVRTKPVSCQTNGLIQVNGKYYNQARLQLGNMGALHPANRLAGYLTGRLHAPADISKTSSQKSEPPKQTTPLSGLHIKAAGTVVPPVITARKTNDLKTPVQPPVSLLRPEEIGMESNTMPNNSPSLTSTNSVQSFIDKQLSSASPFQSISASSPVSLTVSPSLKTPSFLAQRGTYSFRICPPANQGTEGKNFPGVPLPGGFTLVQLPKPKRERASQWSQSVPPQRPGLSNSGRSAPVPDVRWLDVFARAQEVIKSAQPGAFTKQMFDEKMRSAENEKAKAWKMESSFDVISEDLSSDFSDLEEEADEDGEDEDLDIETVEEMKEGLAITKMKDAVRMALQDTRDSCEGFGLISTLAKSQLEEQIDAMSSHSKLGKQKMLERQRRKELRCLFDKLQNILPSDPKAPRLRVLSMAVEEVQSLVETSKCLEEQKRKLIQEQSSYFKELCTLFGKTDELIDHRLNMINEMQKTQEKTNNFRPFFSQLLLSRAALLEAGSKQPDTQPDSPNDESPELHPLVAAALNTVKENPKPKPPLAPLAVFSGAQLNFNAAPPQKEKQPEDLEAPEKDLQIQVKETVEQQETEVSTPKSQTESQPQLPAVAATFQDTTAEVAAPSESLSEESKELPACFQKPVPLPLIRSKTGRIILPASLKPLGKGYYTLTFMKPSEKKPVDGLSVVDPSKSKDKSLPGSNHSDSKSTPIPDSPQPLKLPAKPPSLPSPEVDLSKNEEKSLPGSNNSDVRSTTSSDSPRPPKLQAKPSSLLSTKVASSQNKDKSLPGSKLSNARSAPIPYSVQPRKLEPKPSSLPFLIVDQSANKDKSLPGSNHSDSISTPVPNTPRPPRLQAMPSSLLSSIVDSFPTKDKSLPGSNHSDSISSSVSDSPQPPRLQAMPPSLLSPIVDLSQTKDKSLPGFNHSGSPLSDSPRPPKLQAKPSTPVTNSSQTKDKSLSRPNLSDFRGTQIFDNAQTLKSQPMPPSFSSPLVLLNKASLVPFVALQAVKETSSTATVTETQGAACLIFNAVPTTPTTPDPDPPVIRRGRGRPRKYPRPETLQSPLPCKIENPTVVVEIKTEDQAVEVTRKLAVSTPPPAKRGRGRPRKDKSLKMWRPSGCRTKPCPSPKSEEESSDWSSNSFRRSGGQYEADTPLMVVKSESRPLTRGALGKDFPSAKKRSWIDVEKELEQEFEFE</sequence>
<dbReference type="GO" id="GO:0046983">
    <property type="term" value="F:protein dimerization activity"/>
    <property type="evidence" value="ECO:0007669"/>
    <property type="project" value="InterPro"/>
</dbReference>
<dbReference type="InterPro" id="IPR008967">
    <property type="entry name" value="p53-like_TF_DNA-bd_sf"/>
</dbReference>
<feature type="region of interest" description="Disordered" evidence="7">
    <location>
        <begin position="1020"/>
        <end position="1045"/>
    </location>
</feature>
<dbReference type="InterPro" id="IPR001699">
    <property type="entry name" value="TF_T-box"/>
</dbReference>
<dbReference type="GO" id="GO:0005634">
    <property type="term" value="C:nucleus"/>
    <property type="evidence" value="ECO:0007669"/>
    <property type="project" value="UniProtKB-SubCell"/>
</dbReference>
<feature type="region of interest" description="Disordered" evidence="7">
    <location>
        <begin position="1770"/>
        <end position="1818"/>
    </location>
</feature>
<evidence type="ECO:0000313" key="10">
    <source>
        <dbReference type="EMBL" id="CAJ1077414.1"/>
    </source>
</evidence>
<feature type="compositionally biased region" description="Low complexity" evidence="7">
    <location>
        <begin position="30"/>
        <end position="43"/>
    </location>
</feature>
<dbReference type="SUPFAM" id="SSF49417">
    <property type="entry name" value="p53-like transcription factors"/>
    <property type="match status" value="1"/>
</dbReference>
<dbReference type="Pfam" id="PF00010">
    <property type="entry name" value="HLH"/>
    <property type="match status" value="1"/>
</dbReference>
<evidence type="ECO:0000256" key="3">
    <source>
        <dbReference type="ARBA" id="ARBA00023125"/>
    </source>
</evidence>
<feature type="domain" description="T-box" evidence="8">
    <location>
        <begin position="161"/>
        <end position="348"/>
    </location>
</feature>
<feature type="compositionally biased region" description="Polar residues" evidence="7">
    <location>
        <begin position="2123"/>
        <end position="2133"/>
    </location>
</feature>
<dbReference type="Pfam" id="PF16059">
    <property type="entry name" value="MGA_dom"/>
    <property type="match status" value="1"/>
</dbReference>
<comment type="subcellular location">
    <subcellularLocation>
        <location evidence="6">Nucleus</location>
    </subcellularLocation>
</comment>
<evidence type="ECO:0000256" key="6">
    <source>
        <dbReference type="PROSITE-ProRule" id="PRU00201"/>
    </source>
</evidence>
<dbReference type="PROSITE" id="PS50888">
    <property type="entry name" value="BHLH"/>
    <property type="match status" value="1"/>
</dbReference>
<feature type="compositionally biased region" description="Low complexity" evidence="7">
    <location>
        <begin position="1928"/>
        <end position="1941"/>
    </location>
</feature>
<dbReference type="PRINTS" id="PR00937">
    <property type="entry name" value="TBOX"/>
</dbReference>
<feature type="region of interest" description="Disordered" evidence="7">
    <location>
        <begin position="2212"/>
        <end position="2247"/>
    </location>
</feature>
<dbReference type="Gene3D" id="2.60.40.820">
    <property type="entry name" value="Transcription factor, T-box"/>
    <property type="match status" value="1"/>
</dbReference>
<feature type="compositionally biased region" description="Polar residues" evidence="7">
    <location>
        <begin position="1883"/>
        <end position="1894"/>
    </location>
</feature>
<feature type="compositionally biased region" description="Low complexity" evidence="7">
    <location>
        <begin position="73"/>
        <end position="83"/>
    </location>
</feature>
<dbReference type="GO" id="GO:0000981">
    <property type="term" value="F:DNA-binding transcription factor activity, RNA polymerase II-specific"/>
    <property type="evidence" value="ECO:0007669"/>
    <property type="project" value="TreeGrafter"/>
</dbReference>
<evidence type="ECO:0000259" key="9">
    <source>
        <dbReference type="PROSITE" id="PS50888"/>
    </source>
</evidence>
<dbReference type="SMART" id="SM00425">
    <property type="entry name" value="TBOX"/>
    <property type="match status" value="1"/>
</dbReference>
<keyword evidence="2" id="KW-0805">Transcription regulation</keyword>
<feature type="region of interest" description="Disordered" evidence="7">
    <location>
        <begin position="468"/>
        <end position="495"/>
    </location>
</feature>
<feature type="compositionally biased region" description="Polar residues" evidence="7">
    <location>
        <begin position="1780"/>
        <end position="1789"/>
    </location>
</feature>
<reference evidence="10" key="1">
    <citation type="submission" date="2023-08" db="EMBL/GenBank/DDBJ databases">
        <authorList>
            <person name="Alioto T."/>
            <person name="Alioto T."/>
            <person name="Gomez Garrido J."/>
        </authorList>
    </citation>
    <scope>NUCLEOTIDE SEQUENCE</scope>
</reference>
<feature type="compositionally biased region" description="Polar residues" evidence="7">
    <location>
        <begin position="1410"/>
        <end position="1428"/>
    </location>
</feature>
<organism evidence="10 11">
    <name type="scientific">Xyrichtys novacula</name>
    <name type="common">Pearly razorfish</name>
    <name type="synonym">Hemipteronotus novacula</name>
    <dbReference type="NCBI Taxonomy" id="13765"/>
    <lineage>
        <taxon>Eukaryota</taxon>
        <taxon>Metazoa</taxon>
        <taxon>Chordata</taxon>
        <taxon>Craniata</taxon>
        <taxon>Vertebrata</taxon>
        <taxon>Euteleostomi</taxon>
        <taxon>Actinopterygii</taxon>
        <taxon>Neopterygii</taxon>
        <taxon>Teleostei</taxon>
        <taxon>Neoteleostei</taxon>
        <taxon>Acanthomorphata</taxon>
        <taxon>Eupercaria</taxon>
        <taxon>Labriformes</taxon>
        <taxon>Labridae</taxon>
        <taxon>Xyrichtys</taxon>
    </lineage>
</organism>
<accession>A0AAV1GWB8</accession>